<organism evidence="1 2">
    <name type="scientific">Acaulospora colombiana</name>
    <dbReference type="NCBI Taxonomy" id="27376"/>
    <lineage>
        <taxon>Eukaryota</taxon>
        <taxon>Fungi</taxon>
        <taxon>Fungi incertae sedis</taxon>
        <taxon>Mucoromycota</taxon>
        <taxon>Glomeromycotina</taxon>
        <taxon>Glomeromycetes</taxon>
        <taxon>Diversisporales</taxon>
        <taxon>Acaulosporaceae</taxon>
        <taxon>Acaulospora</taxon>
    </lineage>
</organism>
<accession>A0ACA9QZX7</accession>
<name>A0ACA9QZX7_9GLOM</name>
<comment type="caution">
    <text evidence="1">The sequence shown here is derived from an EMBL/GenBank/DDBJ whole genome shotgun (WGS) entry which is preliminary data.</text>
</comment>
<protein>
    <submittedName>
        <fullName evidence="1">12051_t:CDS:1</fullName>
    </submittedName>
</protein>
<evidence type="ECO:0000313" key="2">
    <source>
        <dbReference type="Proteomes" id="UP000789525"/>
    </source>
</evidence>
<sequence length="213" mass="24569">EDFDSLVSPWYPESPELELKAEELKTLFRVSEDERANFLHARIMIVLISQPPESGTEASFHYTWDSNISQIIKTIISNGSPIRDNNRDTNTALKRPDYGFLVKKYCLFRGEEKAPDSSDDPKKELRVKLVDFSYQPLKYILGYYAFGPNVNYVAITNMGGRITTEPLFAHGLRFKAERLANIIHLIRLCSALSWMSEQLEPRINPEFTAIERY</sequence>
<feature type="non-terminal residue" evidence="1">
    <location>
        <position position="1"/>
    </location>
</feature>
<feature type="non-terminal residue" evidence="1">
    <location>
        <position position="213"/>
    </location>
</feature>
<dbReference type="Proteomes" id="UP000789525">
    <property type="component" value="Unassembled WGS sequence"/>
</dbReference>
<gene>
    <name evidence="1" type="ORF">ACOLOM_LOCUS13773</name>
</gene>
<proteinExistence type="predicted"/>
<dbReference type="EMBL" id="CAJVPT010064730">
    <property type="protein sequence ID" value="CAG8770788.1"/>
    <property type="molecule type" value="Genomic_DNA"/>
</dbReference>
<evidence type="ECO:0000313" key="1">
    <source>
        <dbReference type="EMBL" id="CAG8770788.1"/>
    </source>
</evidence>
<reference evidence="1" key="1">
    <citation type="submission" date="2021-06" db="EMBL/GenBank/DDBJ databases">
        <authorList>
            <person name="Kallberg Y."/>
            <person name="Tangrot J."/>
            <person name="Rosling A."/>
        </authorList>
    </citation>
    <scope>NUCLEOTIDE SEQUENCE</scope>
    <source>
        <strain evidence="1">CL356</strain>
    </source>
</reference>
<keyword evidence="2" id="KW-1185">Reference proteome</keyword>